<dbReference type="SUPFAM" id="SSF53474">
    <property type="entry name" value="alpha/beta-Hydrolases"/>
    <property type="match status" value="1"/>
</dbReference>
<dbReference type="Proteomes" id="UP000002257">
    <property type="component" value="Chromosome"/>
</dbReference>
<dbReference type="Gene3D" id="3.40.50.1820">
    <property type="entry name" value="alpha/beta hydrolase"/>
    <property type="match status" value="1"/>
</dbReference>
<keyword evidence="2 3" id="KW-0378">Hydrolase</keyword>
<accession>B8EP67</accession>
<dbReference type="InterPro" id="IPR019819">
    <property type="entry name" value="Carboxylesterase_B_CS"/>
</dbReference>
<protein>
    <recommendedName>
        <fullName evidence="3">Carboxylic ester hydrolase</fullName>
        <ecNumber evidence="3">3.1.1.-</ecNumber>
    </recommendedName>
</protein>
<evidence type="ECO:0000256" key="1">
    <source>
        <dbReference type="ARBA" id="ARBA00005964"/>
    </source>
</evidence>
<dbReference type="RefSeq" id="WP_012589725.1">
    <property type="nucleotide sequence ID" value="NC_011666.1"/>
</dbReference>
<dbReference type="OrthoDB" id="9775851at2"/>
<sequence length="574" mass="61017">MSRILELRRGLRSRGDKSRSSVKARAVFTIAAAALALAAPAQAKAGPLRVDTVEGPVKGFVKDGVAEFLGVPYAAPPVGNLRWTPPKKHAPWTRVLQATSFGPQCAQVTTLGLFAGPANNNEDCLYLNVFSPNLNPTGKGKLPVIVWIHGGGNIDGASDGYDGAKLASQGDAVVVTINYRLGVLGFMAHPALDAEGHPFANYGILDQQAALQWVKRNIASFGGDKNNVTLGGQSAGSLDTQVNMVSPAAAGLFHRAIWESGVQEPAPLPFAEQSGTSFAVAAGCGSGSDAATAKCLRSLTVAQIMKVQGTESASFYPTGNGIVADGQIIPSNGIKAQFASGQFNHVPVMSGSTHDEGNFGLAITEYYKKPRVAFTADDFKSFVTATYTGNSGPAGSPPPYPAGTVDKVLARYPLDAYPTPQLAMDAVATQGAAFFACPTRQILKSIANQVPVYAYEFNDQTAPFYFPKMPGFQPLAYHTADIQYLFPLWHGGADGIPHELNNKQQALSDKLVKAWTNFAWTGNPNGQGNSPWPRYVLQPNKSFYLSENIPTLSTISDAQYAAENKCDLWDTVLK</sequence>
<dbReference type="InterPro" id="IPR019826">
    <property type="entry name" value="Carboxylesterase_B_AS"/>
</dbReference>
<evidence type="ECO:0000256" key="2">
    <source>
        <dbReference type="ARBA" id="ARBA00022801"/>
    </source>
</evidence>
<dbReference type="Pfam" id="PF00135">
    <property type="entry name" value="COesterase"/>
    <property type="match status" value="1"/>
</dbReference>
<name>B8EP67_METSB</name>
<dbReference type="eggNOG" id="COG2272">
    <property type="taxonomic scope" value="Bacteria"/>
</dbReference>
<dbReference type="ESTHER" id="metsb-b8ep67">
    <property type="family name" value="Carb_B_Bacteria"/>
</dbReference>
<dbReference type="KEGG" id="msl:Msil_0684"/>
<dbReference type="EC" id="3.1.1.-" evidence="3"/>
<evidence type="ECO:0000256" key="3">
    <source>
        <dbReference type="RuleBase" id="RU361235"/>
    </source>
</evidence>
<evidence type="ECO:0000259" key="4">
    <source>
        <dbReference type="Pfam" id="PF00135"/>
    </source>
</evidence>
<comment type="similarity">
    <text evidence="1 3">Belongs to the type-B carboxylesterase/lipase family.</text>
</comment>
<dbReference type="GO" id="GO:0016787">
    <property type="term" value="F:hydrolase activity"/>
    <property type="evidence" value="ECO:0007669"/>
    <property type="project" value="UniProtKB-KW"/>
</dbReference>
<dbReference type="HOGENOM" id="CLU_006586_16_0_5"/>
<dbReference type="PANTHER" id="PTHR11559">
    <property type="entry name" value="CARBOXYLESTERASE"/>
    <property type="match status" value="1"/>
</dbReference>
<keyword evidence="6" id="KW-1185">Reference proteome</keyword>
<feature type="signal peptide" evidence="3">
    <location>
        <begin position="1"/>
        <end position="43"/>
    </location>
</feature>
<dbReference type="PROSITE" id="PS00941">
    <property type="entry name" value="CARBOXYLESTERASE_B_2"/>
    <property type="match status" value="1"/>
</dbReference>
<dbReference type="PROSITE" id="PS00122">
    <property type="entry name" value="CARBOXYLESTERASE_B_1"/>
    <property type="match status" value="1"/>
</dbReference>
<proteinExistence type="inferred from homology"/>
<reference evidence="5 6" key="1">
    <citation type="journal article" date="2010" name="J. Bacteriol.">
        <title>Complete genome sequence of the aerobic facultative methanotroph Methylocella silvestris BL2.</title>
        <authorList>
            <person name="Chen Y."/>
            <person name="Crombie A."/>
            <person name="Rahman M.T."/>
            <person name="Dedysh S.N."/>
            <person name="Liesack W."/>
            <person name="Stott M.B."/>
            <person name="Alam M."/>
            <person name="Theisen A.R."/>
            <person name="Murrell J.C."/>
            <person name="Dunfield P.F."/>
        </authorList>
    </citation>
    <scope>NUCLEOTIDE SEQUENCE [LARGE SCALE GENOMIC DNA]</scope>
    <source>
        <strain evidence="6">DSM 15510 / CIP 108128 / LMG 27833 / NCIMB 13906 / BL2</strain>
    </source>
</reference>
<organism evidence="5 6">
    <name type="scientific">Methylocella silvestris (strain DSM 15510 / CIP 108128 / LMG 27833 / NCIMB 13906 / BL2)</name>
    <dbReference type="NCBI Taxonomy" id="395965"/>
    <lineage>
        <taxon>Bacteria</taxon>
        <taxon>Pseudomonadati</taxon>
        <taxon>Pseudomonadota</taxon>
        <taxon>Alphaproteobacteria</taxon>
        <taxon>Hyphomicrobiales</taxon>
        <taxon>Beijerinckiaceae</taxon>
        <taxon>Methylocella</taxon>
    </lineage>
</organism>
<feature type="domain" description="Carboxylesterase type B" evidence="4">
    <location>
        <begin position="49"/>
        <end position="568"/>
    </location>
</feature>
<feature type="chain" id="PRO_5005124006" description="Carboxylic ester hydrolase" evidence="3">
    <location>
        <begin position="44"/>
        <end position="574"/>
    </location>
</feature>
<dbReference type="InterPro" id="IPR029058">
    <property type="entry name" value="AB_hydrolase_fold"/>
</dbReference>
<dbReference type="AlphaFoldDB" id="B8EP67"/>
<dbReference type="InterPro" id="IPR050309">
    <property type="entry name" value="Type-B_Carboxylest/Lipase"/>
</dbReference>
<evidence type="ECO:0000313" key="5">
    <source>
        <dbReference type="EMBL" id="ACK49655.1"/>
    </source>
</evidence>
<dbReference type="STRING" id="395965.Msil_0684"/>
<evidence type="ECO:0000313" key="6">
    <source>
        <dbReference type="Proteomes" id="UP000002257"/>
    </source>
</evidence>
<gene>
    <name evidence="5" type="ordered locus">Msil_0684</name>
</gene>
<dbReference type="InterPro" id="IPR002018">
    <property type="entry name" value="CarbesteraseB"/>
</dbReference>
<dbReference type="EMBL" id="CP001280">
    <property type="protein sequence ID" value="ACK49655.1"/>
    <property type="molecule type" value="Genomic_DNA"/>
</dbReference>
<keyword evidence="3" id="KW-0732">Signal</keyword>